<accession>A0A819XJW3</accession>
<name>A0A819XJW3_9BILA</name>
<evidence type="ECO:0000313" key="2">
    <source>
        <dbReference type="Proteomes" id="UP000663844"/>
    </source>
</evidence>
<organism evidence="1 2">
    <name type="scientific">Adineta steineri</name>
    <dbReference type="NCBI Taxonomy" id="433720"/>
    <lineage>
        <taxon>Eukaryota</taxon>
        <taxon>Metazoa</taxon>
        <taxon>Spiralia</taxon>
        <taxon>Gnathifera</taxon>
        <taxon>Rotifera</taxon>
        <taxon>Eurotatoria</taxon>
        <taxon>Bdelloidea</taxon>
        <taxon>Adinetida</taxon>
        <taxon>Adinetidae</taxon>
        <taxon>Adineta</taxon>
    </lineage>
</organism>
<proteinExistence type="predicted"/>
<feature type="non-terminal residue" evidence="1">
    <location>
        <position position="160"/>
    </location>
</feature>
<reference evidence="1" key="1">
    <citation type="submission" date="2021-02" db="EMBL/GenBank/DDBJ databases">
        <authorList>
            <person name="Nowell W R."/>
        </authorList>
    </citation>
    <scope>NUCLEOTIDE SEQUENCE</scope>
</reference>
<gene>
    <name evidence="1" type="ORF">OXD698_LOCUS37685</name>
</gene>
<protein>
    <submittedName>
        <fullName evidence="1">Uncharacterized protein</fullName>
    </submittedName>
</protein>
<dbReference type="AlphaFoldDB" id="A0A819XJW3"/>
<comment type="caution">
    <text evidence="1">The sequence shown here is derived from an EMBL/GenBank/DDBJ whole genome shotgun (WGS) entry which is preliminary data.</text>
</comment>
<sequence>MPSFVMIAVEQFLDQYHYQKQFIDLNLDLFTLMKSVSFTSQSKRPIYIVEQRNLVDIGRQLNEQNYRVIPVYKAPVNIFYVCQQIEIEEKSSLFLQQTQAYSIVADFTNNDDVNSEHIYIDLIYQRMKEQLDLLYKHQYINSTQYSLLSINSSNAFQSDQ</sequence>
<dbReference type="Proteomes" id="UP000663844">
    <property type="component" value="Unassembled WGS sequence"/>
</dbReference>
<dbReference type="EMBL" id="CAJOAZ010006743">
    <property type="protein sequence ID" value="CAF4143743.1"/>
    <property type="molecule type" value="Genomic_DNA"/>
</dbReference>
<evidence type="ECO:0000313" key="1">
    <source>
        <dbReference type="EMBL" id="CAF4143743.1"/>
    </source>
</evidence>